<dbReference type="SUPFAM" id="SSF47364">
    <property type="entry name" value="Domain of the SRP/SRP receptor G-proteins"/>
    <property type="match status" value="1"/>
</dbReference>
<dbReference type="InterPro" id="IPR004390">
    <property type="entry name" value="SR_rcpt_FtsY"/>
</dbReference>
<dbReference type="CDD" id="cd17874">
    <property type="entry name" value="FtsY"/>
    <property type="match status" value="1"/>
</dbReference>
<name>A0ABS0MQN5_PSELU</name>
<feature type="compositionally biased region" description="Basic and acidic residues" evidence="10">
    <location>
        <begin position="1"/>
        <end position="17"/>
    </location>
</feature>
<comment type="subunit">
    <text evidence="9">Part of the signal recognition particle protein translocation system, which is composed of SRP and FtsY. SRP is a ribonucleoprotein composed of Ffh and a 4.5S RNA molecule.</text>
</comment>
<feature type="compositionally biased region" description="Basic and acidic residues" evidence="10">
    <location>
        <begin position="126"/>
        <end position="137"/>
    </location>
</feature>
<dbReference type="SUPFAM" id="SSF52540">
    <property type="entry name" value="P-loop containing nucleoside triphosphate hydrolases"/>
    <property type="match status" value="1"/>
</dbReference>
<dbReference type="PANTHER" id="PTHR43134:SF1">
    <property type="entry name" value="SIGNAL RECOGNITION PARTICLE RECEPTOR SUBUNIT ALPHA"/>
    <property type="match status" value="1"/>
</dbReference>
<dbReference type="InterPro" id="IPR013822">
    <property type="entry name" value="Signal_recog_particl_SRP54_hlx"/>
</dbReference>
<gene>
    <name evidence="9 12" type="primary">ftsY</name>
    <name evidence="12" type="ORF">I5Q09_10130</name>
</gene>
<dbReference type="Proteomes" id="UP000638986">
    <property type="component" value="Unassembled WGS sequence"/>
</dbReference>
<feature type="compositionally biased region" description="Acidic residues" evidence="10">
    <location>
        <begin position="161"/>
        <end position="173"/>
    </location>
</feature>
<keyword evidence="4 9" id="KW-0378">Hydrolase</keyword>
<evidence type="ECO:0000256" key="8">
    <source>
        <dbReference type="ARBA" id="ARBA00048027"/>
    </source>
</evidence>
<comment type="similarity">
    <text evidence="9">Belongs to the GTP-binding SRP family. FtsY subfamily.</text>
</comment>
<feature type="compositionally biased region" description="Basic and acidic residues" evidence="10">
    <location>
        <begin position="25"/>
        <end position="36"/>
    </location>
</feature>
<keyword evidence="3 9" id="KW-0547">Nucleotide-binding</keyword>
<evidence type="ECO:0000256" key="5">
    <source>
        <dbReference type="ARBA" id="ARBA00023134"/>
    </source>
</evidence>
<dbReference type="PROSITE" id="PS00300">
    <property type="entry name" value="SRP54"/>
    <property type="match status" value="1"/>
</dbReference>
<comment type="caution">
    <text evidence="12">The sequence shown here is derived from an EMBL/GenBank/DDBJ whole genome shotgun (WGS) entry which is preliminary data.</text>
</comment>
<dbReference type="Gene3D" id="3.40.50.300">
    <property type="entry name" value="P-loop containing nucleotide triphosphate hydrolases"/>
    <property type="match status" value="1"/>
</dbReference>
<evidence type="ECO:0000256" key="4">
    <source>
        <dbReference type="ARBA" id="ARBA00022801"/>
    </source>
</evidence>
<evidence type="ECO:0000259" key="11">
    <source>
        <dbReference type="PROSITE" id="PS00300"/>
    </source>
</evidence>
<evidence type="ECO:0000256" key="1">
    <source>
        <dbReference type="ARBA" id="ARBA00022475"/>
    </source>
</evidence>
<keyword evidence="1 9" id="KW-1003">Cell membrane</keyword>
<dbReference type="RefSeq" id="WP_197872134.1">
    <property type="nucleotide sequence ID" value="NZ_JADTXM010000006.1"/>
</dbReference>
<dbReference type="InterPro" id="IPR000897">
    <property type="entry name" value="SRP54_GTPase_dom"/>
</dbReference>
<evidence type="ECO:0000313" key="12">
    <source>
        <dbReference type="EMBL" id="MBH3439044.1"/>
    </source>
</evidence>
<evidence type="ECO:0000313" key="13">
    <source>
        <dbReference type="Proteomes" id="UP000638986"/>
    </source>
</evidence>
<dbReference type="EMBL" id="JADTXM010000006">
    <property type="protein sequence ID" value="MBH3439044.1"/>
    <property type="molecule type" value="Genomic_DNA"/>
</dbReference>
<evidence type="ECO:0000256" key="2">
    <source>
        <dbReference type="ARBA" id="ARBA00022490"/>
    </source>
</evidence>
<feature type="domain" description="SRP54-type proteins GTP-binding" evidence="11">
    <location>
        <begin position="461"/>
        <end position="474"/>
    </location>
</feature>
<evidence type="ECO:0000256" key="9">
    <source>
        <dbReference type="HAMAP-Rule" id="MF_00920"/>
    </source>
</evidence>
<feature type="region of interest" description="Disordered" evidence="10">
    <location>
        <begin position="1"/>
        <end position="107"/>
    </location>
</feature>
<evidence type="ECO:0000256" key="3">
    <source>
        <dbReference type="ARBA" id="ARBA00022741"/>
    </source>
</evidence>
<evidence type="ECO:0000256" key="10">
    <source>
        <dbReference type="SAM" id="MobiDB-lite"/>
    </source>
</evidence>
<keyword evidence="5 9" id="KW-0342">GTP-binding</keyword>
<protein>
    <recommendedName>
        <fullName evidence="9">Signal recognition particle receptor FtsY</fullName>
        <shortName evidence="9">SRP receptor</shortName>
        <ecNumber evidence="9">3.6.5.4</ecNumber>
    </recommendedName>
</protein>
<accession>A0ABS0MQN5</accession>
<comment type="subcellular location">
    <subcellularLocation>
        <location evidence="9">Cell membrane</location>
        <topology evidence="9">Peripheral membrane protein</topology>
        <orientation evidence="9">Cytoplasmic side</orientation>
    </subcellularLocation>
    <subcellularLocation>
        <location evidence="9">Cytoplasm</location>
    </subcellularLocation>
</comment>
<comment type="catalytic activity">
    <reaction evidence="8 9">
        <text>GTP + H2O = GDP + phosphate + H(+)</text>
        <dbReference type="Rhea" id="RHEA:19669"/>
        <dbReference type="ChEBI" id="CHEBI:15377"/>
        <dbReference type="ChEBI" id="CHEBI:15378"/>
        <dbReference type="ChEBI" id="CHEBI:37565"/>
        <dbReference type="ChEBI" id="CHEBI:43474"/>
        <dbReference type="ChEBI" id="CHEBI:58189"/>
        <dbReference type="EC" id="3.6.5.4"/>
    </reaction>
</comment>
<comment type="function">
    <text evidence="9">Involved in targeting and insertion of nascent membrane proteins into the cytoplasmic membrane. Acts as a receptor for the complex formed by the signal recognition particle (SRP) and the ribosome-nascent chain (RNC). Interaction with SRP-RNC leads to the transfer of the RNC complex to the Sec translocase for insertion into the membrane, the hydrolysis of GTP by both Ffh and FtsY, and the dissociation of the SRP-FtsY complex into the individual components.</text>
</comment>
<evidence type="ECO:0000256" key="7">
    <source>
        <dbReference type="ARBA" id="ARBA00023170"/>
    </source>
</evidence>
<dbReference type="SMART" id="SM00962">
    <property type="entry name" value="SRP54"/>
    <property type="match status" value="1"/>
</dbReference>
<dbReference type="PANTHER" id="PTHR43134">
    <property type="entry name" value="SIGNAL RECOGNITION PARTICLE RECEPTOR SUBUNIT ALPHA"/>
    <property type="match status" value="1"/>
</dbReference>
<proteinExistence type="inferred from homology"/>
<dbReference type="HAMAP" id="MF_00920">
    <property type="entry name" value="FtsY"/>
    <property type="match status" value="1"/>
</dbReference>
<feature type="binding site" evidence="9">
    <location>
        <begin position="440"/>
        <end position="443"/>
    </location>
    <ligand>
        <name>GTP</name>
        <dbReference type="ChEBI" id="CHEBI:37565"/>
    </ligand>
</feature>
<feature type="binding site" evidence="9">
    <location>
        <begin position="376"/>
        <end position="380"/>
    </location>
    <ligand>
        <name>GTP</name>
        <dbReference type="ChEBI" id="CHEBI:37565"/>
    </ligand>
</feature>
<dbReference type="Pfam" id="PF02881">
    <property type="entry name" value="SRP54_N"/>
    <property type="match status" value="1"/>
</dbReference>
<keyword evidence="2 9" id="KW-0963">Cytoplasm</keyword>
<evidence type="ECO:0000256" key="6">
    <source>
        <dbReference type="ARBA" id="ARBA00023136"/>
    </source>
</evidence>
<dbReference type="InterPro" id="IPR027417">
    <property type="entry name" value="P-loop_NTPase"/>
</dbReference>
<dbReference type="Pfam" id="PF00448">
    <property type="entry name" value="SRP54"/>
    <property type="match status" value="1"/>
</dbReference>
<dbReference type="InterPro" id="IPR003593">
    <property type="entry name" value="AAA+_ATPase"/>
</dbReference>
<dbReference type="EC" id="3.6.5.4" evidence="9"/>
<feature type="region of interest" description="Disordered" evidence="10">
    <location>
        <begin position="119"/>
        <end position="179"/>
    </location>
</feature>
<dbReference type="SMART" id="SM00963">
    <property type="entry name" value="SRP54_N"/>
    <property type="match status" value="1"/>
</dbReference>
<keyword evidence="6 9" id="KW-0472">Membrane</keyword>
<dbReference type="SMART" id="SM00382">
    <property type="entry name" value="AAA"/>
    <property type="match status" value="1"/>
</dbReference>
<organism evidence="12 13">
    <name type="scientific">Pseudomonas luteola</name>
    <dbReference type="NCBI Taxonomy" id="47886"/>
    <lineage>
        <taxon>Bacteria</taxon>
        <taxon>Pseudomonadati</taxon>
        <taxon>Pseudomonadota</taxon>
        <taxon>Gammaproteobacteria</taxon>
        <taxon>Pseudomonadales</taxon>
        <taxon>Pseudomonadaceae</taxon>
        <taxon>Pseudomonas</taxon>
    </lineage>
</organism>
<dbReference type="Gene3D" id="1.20.120.140">
    <property type="entry name" value="Signal recognition particle SRP54, nucleotide-binding domain"/>
    <property type="match status" value="1"/>
</dbReference>
<keyword evidence="7 9" id="KW-0675">Receptor</keyword>
<dbReference type="NCBIfam" id="TIGR00064">
    <property type="entry name" value="ftsY"/>
    <property type="match status" value="1"/>
</dbReference>
<sequence>MFGSDDKKSPPAGEKKGFFSWFRKKPQETTEAKPETAVEPVVHPEPVPEPADAIPSTQLPPAEETETPAPVAEQDESVKAFQPEPIQAQPVEPPRQPETVQPSFQAPAVEPVVEPEPVIPASLLNEPERLGESKKAELQPGAEPEPEPEPVAEPVVSVVEPEPELEAEPESEPEVAPQPAAPAKLGFFARLKQGLSKTSASIGEGMASLFLGKKAIDDDLLDELETRLLTADVGVEATTTIMKNLTQRVARKQLADSEALYQALQEELTGLLTPVEQPLVIDKSTQPFVILVVGVNGVGKTTTIGKLAKKLQLEGKKVMLAAGDTFRAAAVEQLQVWGERNRIPVIAQHTGADSASVIYDAVQAAKARGIDVLIADTAGRLHTKDNLMEELRKVRRVIGKLDESAPHETLLVLDAGTGQNAMNQAKQFHAAVPLSGLALTKLDGTAKGGVIFALAKQMSLPIRYIGVGEGIDDLREFEAKPFVRALFAERETT</sequence>
<feature type="binding site" evidence="9">
    <location>
        <begin position="294"/>
        <end position="301"/>
    </location>
    <ligand>
        <name>GTP</name>
        <dbReference type="ChEBI" id="CHEBI:37565"/>
    </ligand>
</feature>
<reference evidence="12 13" key="1">
    <citation type="submission" date="2020-11" db="EMBL/GenBank/DDBJ databases">
        <title>Enhanced detection system for hospital associated transmission using whole genome sequencing surveillance.</title>
        <authorList>
            <person name="Harrison L.H."/>
            <person name="Van Tyne D."/>
            <person name="Marsh J.W."/>
            <person name="Griffith M.P."/>
            <person name="Snyder D.J."/>
            <person name="Cooper V.S."/>
            <person name="Mustapha M."/>
        </authorList>
    </citation>
    <scope>NUCLEOTIDE SEQUENCE [LARGE SCALE GENOMIC DNA]</scope>
    <source>
        <strain evidence="12 13">PSB00013</strain>
    </source>
</reference>
<dbReference type="InterPro" id="IPR036225">
    <property type="entry name" value="SRP/SRP_N"/>
</dbReference>
<dbReference type="InterPro" id="IPR042101">
    <property type="entry name" value="SRP54_N_sf"/>
</dbReference>